<dbReference type="Proteomes" id="UP001634394">
    <property type="component" value="Unassembled WGS sequence"/>
</dbReference>
<accession>A0ABD3XUC0</accession>
<organism evidence="1 2">
    <name type="scientific">Sinanodonta woodiana</name>
    <name type="common">Chinese pond mussel</name>
    <name type="synonym">Anodonta woodiana</name>
    <dbReference type="NCBI Taxonomy" id="1069815"/>
    <lineage>
        <taxon>Eukaryota</taxon>
        <taxon>Metazoa</taxon>
        <taxon>Spiralia</taxon>
        <taxon>Lophotrochozoa</taxon>
        <taxon>Mollusca</taxon>
        <taxon>Bivalvia</taxon>
        <taxon>Autobranchia</taxon>
        <taxon>Heteroconchia</taxon>
        <taxon>Palaeoheterodonta</taxon>
        <taxon>Unionida</taxon>
        <taxon>Unionoidea</taxon>
        <taxon>Unionidae</taxon>
        <taxon>Unioninae</taxon>
        <taxon>Sinanodonta</taxon>
    </lineage>
</organism>
<evidence type="ECO:0000313" key="1">
    <source>
        <dbReference type="EMBL" id="KAL3889171.1"/>
    </source>
</evidence>
<name>A0ABD3XUC0_SINWO</name>
<dbReference type="EMBL" id="JBJQND010000001">
    <property type="protein sequence ID" value="KAL3889171.1"/>
    <property type="molecule type" value="Genomic_DNA"/>
</dbReference>
<proteinExistence type="predicted"/>
<gene>
    <name evidence="1" type="ORF">ACJMK2_001522</name>
</gene>
<reference evidence="1 2" key="1">
    <citation type="submission" date="2024-11" db="EMBL/GenBank/DDBJ databases">
        <title>Chromosome-level genome assembly of the freshwater bivalve Anodonta woodiana.</title>
        <authorList>
            <person name="Chen X."/>
        </authorList>
    </citation>
    <scope>NUCLEOTIDE SEQUENCE [LARGE SCALE GENOMIC DNA]</scope>
    <source>
        <strain evidence="1">MN2024</strain>
        <tissue evidence="1">Gills</tissue>
    </source>
</reference>
<evidence type="ECO:0000313" key="2">
    <source>
        <dbReference type="Proteomes" id="UP001634394"/>
    </source>
</evidence>
<dbReference type="Gene3D" id="1.10.533.10">
    <property type="entry name" value="Death Domain, Fas"/>
    <property type="match status" value="1"/>
</dbReference>
<dbReference type="InterPro" id="IPR011029">
    <property type="entry name" value="DEATH-like_dom_sf"/>
</dbReference>
<sequence length="53" mass="6431">EQRTTTDKISHLIDKIKQREEDIYDRFKECLILAHCTDLKIMLEEEEKILLQN</sequence>
<protein>
    <submittedName>
        <fullName evidence="1">Uncharacterized protein</fullName>
    </submittedName>
</protein>
<feature type="non-terminal residue" evidence="1">
    <location>
        <position position="1"/>
    </location>
</feature>
<dbReference type="AlphaFoldDB" id="A0ABD3XUC0"/>
<comment type="caution">
    <text evidence="1">The sequence shown here is derived from an EMBL/GenBank/DDBJ whole genome shotgun (WGS) entry which is preliminary data.</text>
</comment>
<keyword evidence="2" id="KW-1185">Reference proteome</keyword>